<evidence type="ECO:0000256" key="6">
    <source>
        <dbReference type="ARBA" id="ARBA00022777"/>
    </source>
</evidence>
<evidence type="ECO:0000256" key="7">
    <source>
        <dbReference type="ARBA" id="ARBA00022840"/>
    </source>
</evidence>
<proteinExistence type="predicted"/>
<dbReference type="SMART" id="SM00387">
    <property type="entry name" value="HATPase_c"/>
    <property type="match status" value="1"/>
</dbReference>
<reference evidence="11 12" key="1">
    <citation type="journal article" date="2018" name="J. Microbiol.">
        <title>Baekduia soli gen. nov., sp. nov., a novel bacterium isolated from the soil of Baekdu Mountain and proposal of a novel family name, Baekduiaceae fam. nov.</title>
        <authorList>
            <person name="An D.S."/>
            <person name="Siddiqi M.Z."/>
            <person name="Kim K.H."/>
            <person name="Yu H.S."/>
            <person name="Im W.T."/>
        </authorList>
    </citation>
    <scope>NUCLEOTIDE SEQUENCE [LARGE SCALE GENOMIC DNA]</scope>
    <source>
        <strain evidence="11 12">BR7-21</strain>
    </source>
</reference>
<dbReference type="Proteomes" id="UP000321805">
    <property type="component" value="Chromosome"/>
</dbReference>
<evidence type="ECO:0000256" key="3">
    <source>
        <dbReference type="ARBA" id="ARBA00022553"/>
    </source>
</evidence>
<evidence type="ECO:0000256" key="5">
    <source>
        <dbReference type="ARBA" id="ARBA00022741"/>
    </source>
</evidence>
<dbReference type="GO" id="GO:0016020">
    <property type="term" value="C:membrane"/>
    <property type="evidence" value="ECO:0007669"/>
    <property type="project" value="InterPro"/>
</dbReference>
<dbReference type="InterPro" id="IPR036890">
    <property type="entry name" value="HATPase_C_sf"/>
</dbReference>
<keyword evidence="3" id="KW-0597">Phosphoprotein</keyword>
<keyword evidence="12" id="KW-1185">Reference proteome</keyword>
<comment type="catalytic activity">
    <reaction evidence="1">
        <text>ATP + protein L-histidine = ADP + protein N-phospho-L-histidine.</text>
        <dbReference type="EC" id="2.7.13.3"/>
    </reaction>
</comment>
<dbReference type="AlphaFoldDB" id="A0A5B8U7Z5"/>
<evidence type="ECO:0000313" key="12">
    <source>
        <dbReference type="Proteomes" id="UP000321805"/>
    </source>
</evidence>
<dbReference type="PANTHER" id="PTHR24421">
    <property type="entry name" value="NITRATE/NITRITE SENSOR PROTEIN NARX-RELATED"/>
    <property type="match status" value="1"/>
</dbReference>
<keyword evidence="4" id="KW-0808">Transferase</keyword>
<dbReference type="EC" id="2.7.13.3" evidence="2"/>
<evidence type="ECO:0000256" key="8">
    <source>
        <dbReference type="ARBA" id="ARBA00023012"/>
    </source>
</evidence>
<keyword evidence="7" id="KW-0067">ATP-binding</keyword>
<feature type="domain" description="Histidine kinase/HSP90-like ATPase" evidence="10">
    <location>
        <begin position="302"/>
        <end position="391"/>
    </location>
</feature>
<dbReference type="GO" id="GO:0000155">
    <property type="term" value="F:phosphorelay sensor kinase activity"/>
    <property type="evidence" value="ECO:0007669"/>
    <property type="project" value="InterPro"/>
</dbReference>
<dbReference type="InterPro" id="IPR015947">
    <property type="entry name" value="PUA-like_sf"/>
</dbReference>
<evidence type="ECO:0000259" key="10">
    <source>
        <dbReference type="SMART" id="SM00387"/>
    </source>
</evidence>
<dbReference type="SUPFAM" id="SSF88697">
    <property type="entry name" value="PUA domain-like"/>
    <property type="match status" value="1"/>
</dbReference>
<dbReference type="Gene3D" id="3.10.400.10">
    <property type="entry name" value="Sulfate adenylyltransferase"/>
    <property type="match status" value="1"/>
</dbReference>
<dbReference type="KEGG" id="bsol:FSW04_16840"/>
<dbReference type="CDD" id="cd16917">
    <property type="entry name" value="HATPase_UhpB-NarQ-NarX-like"/>
    <property type="match status" value="1"/>
</dbReference>
<dbReference type="Gene3D" id="1.20.5.1930">
    <property type="match status" value="1"/>
</dbReference>
<protein>
    <recommendedName>
        <fullName evidence="2">histidine kinase</fullName>
        <ecNumber evidence="2">2.7.13.3</ecNumber>
    </recommendedName>
</protein>
<dbReference type="Pfam" id="PF02518">
    <property type="entry name" value="HATPase_c"/>
    <property type="match status" value="1"/>
</dbReference>
<dbReference type="OrthoDB" id="9795864at2"/>
<dbReference type="Gene3D" id="3.30.565.10">
    <property type="entry name" value="Histidine kinase-like ATPase, C-terminal domain"/>
    <property type="match status" value="1"/>
</dbReference>
<dbReference type="GO" id="GO:0005524">
    <property type="term" value="F:ATP binding"/>
    <property type="evidence" value="ECO:0007669"/>
    <property type="project" value="UniProtKB-KW"/>
</dbReference>
<evidence type="ECO:0000256" key="4">
    <source>
        <dbReference type="ARBA" id="ARBA00022679"/>
    </source>
</evidence>
<evidence type="ECO:0000256" key="9">
    <source>
        <dbReference type="SAM" id="MobiDB-lite"/>
    </source>
</evidence>
<evidence type="ECO:0000256" key="1">
    <source>
        <dbReference type="ARBA" id="ARBA00000085"/>
    </source>
</evidence>
<dbReference type="SUPFAM" id="SSF55874">
    <property type="entry name" value="ATPase domain of HSP90 chaperone/DNA topoisomerase II/histidine kinase"/>
    <property type="match status" value="1"/>
</dbReference>
<dbReference type="RefSeq" id="WP_146921326.1">
    <property type="nucleotide sequence ID" value="NZ_CP042430.1"/>
</dbReference>
<dbReference type="EMBL" id="CP042430">
    <property type="protein sequence ID" value="QEC49077.1"/>
    <property type="molecule type" value="Genomic_DNA"/>
</dbReference>
<dbReference type="SUPFAM" id="SSF55781">
    <property type="entry name" value="GAF domain-like"/>
    <property type="match status" value="1"/>
</dbReference>
<evidence type="ECO:0000256" key="2">
    <source>
        <dbReference type="ARBA" id="ARBA00012438"/>
    </source>
</evidence>
<dbReference type="InterPro" id="IPR003594">
    <property type="entry name" value="HATPase_dom"/>
</dbReference>
<evidence type="ECO:0000313" key="11">
    <source>
        <dbReference type="EMBL" id="QEC49077.1"/>
    </source>
</evidence>
<dbReference type="Gene3D" id="3.30.450.40">
    <property type="match status" value="1"/>
</dbReference>
<dbReference type="Pfam" id="PF07730">
    <property type="entry name" value="HisKA_3"/>
    <property type="match status" value="1"/>
</dbReference>
<keyword evidence="6" id="KW-0418">Kinase</keyword>
<dbReference type="InterPro" id="IPR011712">
    <property type="entry name" value="Sig_transdc_His_kin_sub3_dim/P"/>
</dbReference>
<feature type="region of interest" description="Disordered" evidence="9">
    <location>
        <begin position="530"/>
        <end position="549"/>
    </location>
</feature>
<organism evidence="11 12">
    <name type="scientific">Baekduia soli</name>
    <dbReference type="NCBI Taxonomy" id="496014"/>
    <lineage>
        <taxon>Bacteria</taxon>
        <taxon>Bacillati</taxon>
        <taxon>Actinomycetota</taxon>
        <taxon>Thermoleophilia</taxon>
        <taxon>Solirubrobacterales</taxon>
        <taxon>Baekduiaceae</taxon>
        <taxon>Baekduia</taxon>
    </lineage>
</organism>
<keyword evidence="5" id="KW-0547">Nucleotide-binding</keyword>
<name>A0A5B8U7Z5_9ACTN</name>
<gene>
    <name evidence="11" type="ORF">FSW04_16840</name>
</gene>
<dbReference type="InterPro" id="IPR050482">
    <property type="entry name" value="Sensor_HK_TwoCompSys"/>
</dbReference>
<accession>A0A5B8U7Z5</accession>
<dbReference type="InterPro" id="IPR029016">
    <property type="entry name" value="GAF-like_dom_sf"/>
</dbReference>
<dbReference type="GO" id="GO:0046983">
    <property type="term" value="F:protein dimerization activity"/>
    <property type="evidence" value="ECO:0007669"/>
    <property type="project" value="InterPro"/>
</dbReference>
<keyword evidence="8" id="KW-0902">Two-component regulatory system</keyword>
<dbReference type="PANTHER" id="PTHR24421:SF10">
    <property type="entry name" value="NITRATE_NITRITE SENSOR PROTEIN NARQ"/>
    <property type="match status" value="1"/>
</dbReference>
<sequence length="549" mass="58662">MSRTAAPDPDAARRPAERDLLRRLATGTAGVVGDAFCRALVRHLAGAFGAELAFVAEHLPEPAGRVRVLASWQTGVPLPEGYEFDLSDAMPCSVVAHDGLLVLPEGTCARYPGDHVVSTYGLDAYLGVALDGADGARVGYLAVMASRPLEPDDDEIAVLRIFAARAAAEVERRRHQGALRARDAEVASARARVLDAADGERQRIGRDLHDGAQQRIVALTHLIGLARRKLGDDVPADAAALLDRAHEEARLATDELRELARGLHPAGLTEKGLVAALEALAARAPLPLRLGRMPERRLPAPLELTAFYLASEGLTNAVKYAGATEVRIDVLQRPDAAVIEFADDGAGGADPGAGSGLSGLRDRVAALGGRLEVHSPPGDGTRLVATIPLAPFRSAHEPFLEFGHAQDGGRGERNIQAVIAGRKSLSVTLAREWELEGGIPRIGQRLPVMDHEGRRRATVEVQRVASLPFADIDETVIEPATLDATSLSEWAARQQRFYDECRDELALLFGEPGWRFCAEEPMVLTWYRPVAGDDDGGPEAQTGPSSLSA</sequence>